<feature type="transmembrane region" description="Helical" evidence="11">
    <location>
        <begin position="167"/>
        <end position="187"/>
    </location>
</feature>
<dbReference type="PANTHER" id="PTHR32196">
    <property type="entry name" value="ABC TRANSPORTER PERMEASE PROTEIN YPHD-RELATED-RELATED"/>
    <property type="match status" value="1"/>
</dbReference>
<reference evidence="12 13" key="1">
    <citation type="submission" date="2018-08" db="EMBL/GenBank/DDBJ databases">
        <title>Fulvimarina sp. 85, whole genome shotgun sequence.</title>
        <authorList>
            <person name="Tuo L."/>
        </authorList>
    </citation>
    <scope>NUCLEOTIDE SEQUENCE [LARGE SCALE GENOMIC DNA]</scope>
    <source>
        <strain evidence="12 13">85</strain>
    </source>
</reference>
<dbReference type="AlphaFoldDB" id="A0A371WZQ4"/>
<dbReference type="Proteomes" id="UP000264310">
    <property type="component" value="Unassembled WGS sequence"/>
</dbReference>
<dbReference type="InterPro" id="IPR001851">
    <property type="entry name" value="ABC_transp_permease"/>
</dbReference>
<evidence type="ECO:0000256" key="3">
    <source>
        <dbReference type="ARBA" id="ARBA00022475"/>
    </source>
</evidence>
<accession>A0A371WZQ4</accession>
<dbReference type="EMBL" id="QURL01000007">
    <property type="protein sequence ID" value="RFC62470.1"/>
    <property type="molecule type" value="Genomic_DNA"/>
</dbReference>
<dbReference type="GO" id="GO:0005886">
    <property type="term" value="C:plasma membrane"/>
    <property type="evidence" value="ECO:0007669"/>
    <property type="project" value="UniProtKB-SubCell"/>
</dbReference>
<comment type="function">
    <text evidence="9">Part of the binding-protein-dependent transport system for D-xylose. Probably responsible for the translocation of the substrate across the membrane.</text>
</comment>
<evidence type="ECO:0000256" key="1">
    <source>
        <dbReference type="ARBA" id="ARBA00004651"/>
    </source>
</evidence>
<comment type="caution">
    <text evidence="12">The sequence shown here is derived from an EMBL/GenBank/DDBJ whole genome shotgun (WGS) entry which is preliminary data.</text>
</comment>
<evidence type="ECO:0000256" key="11">
    <source>
        <dbReference type="SAM" id="Phobius"/>
    </source>
</evidence>
<evidence type="ECO:0000256" key="8">
    <source>
        <dbReference type="ARBA" id="ARBA00023136"/>
    </source>
</evidence>
<keyword evidence="4" id="KW-0997">Cell inner membrane</keyword>
<name>A0A371WZQ4_9HYPH</name>
<organism evidence="12 13">
    <name type="scientific">Fulvimarina endophytica</name>
    <dbReference type="NCBI Taxonomy" id="2293836"/>
    <lineage>
        <taxon>Bacteria</taxon>
        <taxon>Pseudomonadati</taxon>
        <taxon>Pseudomonadota</taxon>
        <taxon>Alphaproteobacteria</taxon>
        <taxon>Hyphomicrobiales</taxon>
        <taxon>Aurantimonadaceae</taxon>
        <taxon>Fulvimarina</taxon>
    </lineage>
</organism>
<dbReference type="PANTHER" id="PTHR32196:SF32">
    <property type="entry name" value="XYLOSE TRANSPORT SYSTEM PERMEASE PROTEIN XYLH"/>
    <property type="match status" value="1"/>
</dbReference>
<proteinExistence type="predicted"/>
<sequence length="383" mass="40697">MAFLRRHMREYGILIALVVIMAFFQVATDGILMRPINLTNLVLQNSYIVIMALGMLLVIVSGHIDLSVGSVLGFVGALAAVMIVQWDMNFVLASLICLMVGALIGAAQGYWIAYWKIPSFIVTLAGMLVFKGLTLWLLAGQSVGPFPADFQLLSSGFLPDVIDVRGFHLVSFVIGAAVAALIVGVALKHRFQSRAGGHDDEPFGFFMAKTILIAVAILYLTWLLATFRGFPNVLIVMAVLIAAYSFVTSRTTIGRRIYAIGGNEKAAKLSGINTERLTFLTFANMGMLAALAGLVFAARLNTATPKAGLAFELDVIAAVFIGGASMAGGVGTIVGAVVGAFIMGVMNNGMSILGIGIDYQQVIKGLVLLLAVIFDVVNRSRAA</sequence>
<evidence type="ECO:0000256" key="4">
    <source>
        <dbReference type="ARBA" id="ARBA00022519"/>
    </source>
</evidence>
<dbReference type="NCBIfam" id="NF040906">
    <property type="entry name" value="GguB"/>
    <property type="match status" value="1"/>
</dbReference>
<keyword evidence="7 11" id="KW-1133">Transmembrane helix</keyword>
<keyword evidence="5" id="KW-0762">Sugar transport</keyword>
<evidence type="ECO:0000256" key="7">
    <source>
        <dbReference type="ARBA" id="ARBA00022989"/>
    </source>
</evidence>
<keyword evidence="6 11" id="KW-0812">Transmembrane</keyword>
<keyword evidence="8 11" id="KW-0472">Membrane</keyword>
<feature type="transmembrane region" description="Helical" evidence="11">
    <location>
        <begin position="120"/>
        <end position="139"/>
    </location>
</feature>
<feature type="transmembrane region" description="Helical" evidence="11">
    <location>
        <begin position="230"/>
        <end position="247"/>
    </location>
</feature>
<feature type="transmembrane region" description="Helical" evidence="11">
    <location>
        <begin position="203"/>
        <end position="224"/>
    </location>
</feature>
<protein>
    <recommendedName>
        <fullName evidence="10">Xylose transport system permease protein XylH</fullName>
    </recommendedName>
</protein>
<evidence type="ECO:0000256" key="2">
    <source>
        <dbReference type="ARBA" id="ARBA00022448"/>
    </source>
</evidence>
<keyword evidence="2" id="KW-0813">Transport</keyword>
<keyword evidence="13" id="KW-1185">Reference proteome</keyword>
<evidence type="ECO:0000313" key="12">
    <source>
        <dbReference type="EMBL" id="RFC62470.1"/>
    </source>
</evidence>
<dbReference type="Pfam" id="PF02653">
    <property type="entry name" value="BPD_transp_2"/>
    <property type="match status" value="1"/>
</dbReference>
<gene>
    <name evidence="12" type="ORF">DYI37_15885</name>
</gene>
<feature type="transmembrane region" description="Helical" evidence="11">
    <location>
        <begin position="66"/>
        <end position="84"/>
    </location>
</feature>
<dbReference type="GO" id="GO:0022857">
    <property type="term" value="F:transmembrane transporter activity"/>
    <property type="evidence" value="ECO:0007669"/>
    <property type="project" value="InterPro"/>
</dbReference>
<feature type="transmembrane region" description="Helical" evidence="11">
    <location>
        <begin position="316"/>
        <end position="342"/>
    </location>
</feature>
<feature type="transmembrane region" description="Helical" evidence="11">
    <location>
        <begin position="12"/>
        <end position="32"/>
    </location>
</feature>
<feature type="transmembrane region" description="Helical" evidence="11">
    <location>
        <begin position="90"/>
        <end position="113"/>
    </location>
</feature>
<comment type="subcellular location">
    <subcellularLocation>
        <location evidence="1">Cell membrane</location>
        <topology evidence="1">Multi-pass membrane protein</topology>
    </subcellularLocation>
</comment>
<evidence type="ECO:0000256" key="9">
    <source>
        <dbReference type="ARBA" id="ARBA00035611"/>
    </source>
</evidence>
<evidence type="ECO:0000256" key="5">
    <source>
        <dbReference type="ARBA" id="ARBA00022597"/>
    </source>
</evidence>
<dbReference type="CDD" id="cd06579">
    <property type="entry name" value="TM_PBP1_transp_AraH_like"/>
    <property type="match status" value="1"/>
</dbReference>
<feature type="transmembrane region" description="Helical" evidence="11">
    <location>
        <begin position="38"/>
        <end position="59"/>
    </location>
</feature>
<evidence type="ECO:0000313" key="13">
    <source>
        <dbReference type="Proteomes" id="UP000264310"/>
    </source>
</evidence>
<keyword evidence="3" id="KW-1003">Cell membrane</keyword>
<evidence type="ECO:0000256" key="6">
    <source>
        <dbReference type="ARBA" id="ARBA00022692"/>
    </source>
</evidence>
<dbReference type="OrthoDB" id="7284468at2"/>
<evidence type="ECO:0000256" key="10">
    <source>
        <dbReference type="ARBA" id="ARBA00035686"/>
    </source>
</evidence>
<feature type="transmembrane region" description="Helical" evidence="11">
    <location>
        <begin position="277"/>
        <end position="296"/>
    </location>
</feature>